<keyword evidence="7 9" id="KW-0694">RNA-binding</keyword>
<keyword evidence="6 9" id="KW-0521">NADP</keyword>
<evidence type="ECO:0000259" key="13">
    <source>
        <dbReference type="Pfam" id="PF01207"/>
    </source>
</evidence>
<feature type="binding site" evidence="12">
    <location>
        <position position="165"/>
    </location>
    <ligand>
        <name>FMN</name>
        <dbReference type="ChEBI" id="CHEBI:58210"/>
    </ligand>
</feature>
<dbReference type="PANTHER" id="PTHR11082">
    <property type="entry name" value="TRNA-DIHYDROURIDINE SYNTHASE"/>
    <property type="match status" value="1"/>
</dbReference>
<evidence type="ECO:0000256" key="2">
    <source>
        <dbReference type="ARBA" id="ARBA00022555"/>
    </source>
</evidence>
<keyword evidence="12" id="KW-0547">Nucleotide-binding</keyword>
<comment type="similarity">
    <text evidence="10">Belongs to the dus family.</text>
</comment>
<dbReference type="OrthoDB" id="5289281at2"/>
<dbReference type="PIRSF" id="PIRSF006621">
    <property type="entry name" value="Dus"/>
    <property type="match status" value="1"/>
</dbReference>
<feature type="site" description="Interacts with tRNA; defines subfamily-specific binding signature" evidence="9">
    <location>
        <position position="272"/>
    </location>
</feature>
<dbReference type="Pfam" id="PF01207">
    <property type="entry name" value="Dus"/>
    <property type="match status" value="1"/>
</dbReference>
<protein>
    <recommendedName>
        <fullName evidence="9">tRNA-dihydrouridine(16) synthase</fullName>
        <ecNumber evidence="9">1.3.1.-</ecNumber>
    </recommendedName>
    <alternativeName>
        <fullName evidence="9">U16-specific dihydrouridine synthase</fullName>
        <shortName evidence="9">U16-specific Dus</shortName>
    </alternativeName>
    <alternativeName>
        <fullName evidence="9">tRNA-dihydrouridine synthase C</fullName>
    </alternativeName>
</protein>
<comment type="cofactor">
    <cofactor evidence="1 9 10 12">
        <name>FMN</name>
        <dbReference type="ChEBI" id="CHEBI:58210"/>
    </cofactor>
</comment>
<dbReference type="Gene3D" id="3.20.20.70">
    <property type="entry name" value="Aldolase class I"/>
    <property type="match status" value="1"/>
</dbReference>
<comment type="function">
    <text evidence="9">Catalyzes the synthesis of 5,6-dihydrouridine (D), a modified base found in the D-loop of most tRNAs, via the reduction of the C5-C6 double bond in target uridines. Specifically modifies U16 in tRNAs.</text>
</comment>
<accession>A0A4V3WAX7</accession>
<dbReference type="PANTHER" id="PTHR11082:SF26">
    <property type="entry name" value="TRNA-DIHYDROURIDINE(16) SYNTHASE"/>
    <property type="match status" value="1"/>
</dbReference>
<dbReference type="HAMAP" id="MF_02043">
    <property type="entry name" value="DusC_subfam"/>
    <property type="match status" value="1"/>
</dbReference>
<feature type="binding site" evidence="9 12">
    <location>
        <begin position="220"/>
        <end position="221"/>
    </location>
    <ligand>
        <name>FMN</name>
        <dbReference type="ChEBI" id="CHEBI:58210"/>
    </ligand>
</feature>
<keyword evidence="5 9" id="KW-0819">tRNA processing</keyword>
<feature type="site" description="Interacts with tRNA" evidence="9">
    <location>
        <position position="92"/>
    </location>
</feature>
<evidence type="ECO:0000256" key="6">
    <source>
        <dbReference type="ARBA" id="ARBA00022857"/>
    </source>
</evidence>
<feature type="site" description="Interacts with tRNA" evidence="9">
    <location>
        <position position="173"/>
    </location>
</feature>
<comment type="catalytic activity">
    <reaction evidence="9">
        <text>5,6-dihydrouridine(16) in tRNA + NAD(+) = uridine(16) in tRNA + NADH + H(+)</text>
        <dbReference type="Rhea" id="RHEA:53380"/>
        <dbReference type="Rhea" id="RHEA-COMP:13543"/>
        <dbReference type="Rhea" id="RHEA-COMP:13544"/>
        <dbReference type="ChEBI" id="CHEBI:15378"/>
        <dbReference type="ChEBI" id="CHEBI:57540"/>
        <dbReference type="ChEBI" id="CHEBI:57945"/>
        <dbReference type="ChEBI" id="CHEBI:65315"/>
        <dbReference type="ChEBI" id="CHEBI:74443"/>
    </reaction>
</comment>
<dbReference type="InterPro" id="IPR018517">
    <property type="entry name" value="tRNA_hU_synthase_CS"/>
</dbReference>
<dbReference type="InterPro" id="IPR032886">
    <property type="entry name" value="DusC"/>
</dbReference>
<comment type="caution">
    <text evidence="14">The sequence shown here is derived from an EMBL/GenBank/DDBJ whole genome shotgun (WGS) entry which is preliminary data.</text>
</comment>
<dbReference type="EMBL" id="SSOD01000008">
    <property type="protein sequence ID" value="THF61047.1"/>
    <property type="molecule type" value="Genomic_DNA"/>
</dbReference>
<dbReference type="InterPro" id="IPR042270">
    <property type="entry name" value="DusC_C"/>
</dbReference>
<dbReference type="PROSITE" id="PS01136">
    <property type="entry name" value="UPF0034"/>
    <property type="match status" value="1"/>
</dbReference>
<feature type="site" description="Interacts with tRNA; defines subfamily-specific binding signature" evidence="9">
    <location>
        <position position="274"/>
    </location>
</feature>
<evidence type="ECO:0000256" key="3">
    <source>
        <dbReference type="ARBA" id="ARBA00022630"/>
    </source>
</evidence>
<evidence type="ECO:0000256" key="8">
    <source>
        <dbReference type="ARBA" id="ARBA00023002"/>
    </source>
</evidence>
<dbReference type="AlphaFoldDB" id="A0A4V3WAX7"/>
<evidence type="ECO:0000256" key="12">
    <source>
        <dbReference type="PIRSR" id="PIRSR006621-2"/>
    </source>
</evidence>
<gene>
    <name evidence="9" type="primary">dusC</name>
    <name evidence="14" type="ORF">E6O51_12290</name>
</gene>
<evidence type="ECO:0000256" key="1">
    <source>
        <dbReference type="ARBA" id="ARBA00001917"/>
    </source>
</evidence>
<dbReference type="GO" id="GO:0050660">
    <property type="term" value="F:flavin adenine dinucleotide binding"/>
    <property type="evidence" value="ECO:0007669"/>
    <property type="project" value="InterPro"/>
</dbReference>
<evidence type="ECO:0000256" key="11">
    <source>
        <dbReference type="PIRSR" id="PIRSR006621-1"/>
    </source>
</evidence>
<evidence type="ECO:0000256" key="7">
    <source>
        <dbReference type="ARBA" id="ARBA00022884"/>
    </source>
</evidence>
<dbReference type="InterPro" id="IPR001269">
    <property type="entry name" value="DUS_fam"/>
</dbReference>
<dbReference type="GO" id="GO:0000049">
    <property type="term" value="F:tRNA binding"/>
    <property type="evidence" value="ECO:0007669"/>
    <property type="project" value="UniProtKB-UniRule"/>
</dbReference>
<evidence type="ECO:0000256" key="4">
    <source>
        <dbReference type="ARBA" id="ARBA00022643"/>
    </source>
</evidence>
<dbReference type="EC" id="1.3.1.-" evidence="9"/>
<keyword evidence="4 9" id="KW-0288">FMN</keyword>
<dbReference type="GO" id="GO:0102262">
    <property type="term" value="F:tRNA-dihydrouridine16 synthase activity"/>
    <property type="evidence" value="ECO:0007669"/>
    <property type="project" value="RHEA"/>
</dbReference>
<dbReference type="InterPro" id="IPR035587">
    <property type="entry name" value="DUS-like_FMN-bd"/>
</dbReference>
<proteinExistence type="inferred from homology"/>
<keyword evidence="2 9" id="KW-0820">tRNA-binding</keyword>
<dbReference type="Gene3D" id="1.20.225.30">
    <property type="entry name" value="Dihydrouridine synthase, C-terminal recognition domain"/>
    <property type="match status" value="1"/>
</dbReference>
<evidence type="ECO:0000256" key="10">
    <source>
        <dbReference type="PIRNR" id="PIRNR006621"/>
    </source>
</evidence>
<dbReference type="CDD" id="cd02801">
    <property type="entry name" value="DUS_like_FMN"/>
    <property type="match status" value="1"/>
</dbReference>
<name>A0A4V3WAX7_9RHOO</name>
<keyword evidence="15" id="KW-1185">Reference proteome</keyword>
<dbReference type="GO" id="GO:0010181">
    <property type="term" value="F:FMN binding"/>
    <property type="evidence" value="ECO:0007669"/>
    <property type="project" value="UniProtKB-UniRule"/>
</dbReference>
<feature type="domain" description="DUS-like FMN-binding" evidence="13">
    <location>
        <begin position="1"/>
        <end position="230"/>
    </location>
</feature>
<comment type="similarity">
    <text evidence="9">Belongs to the Dus family. DusC subfamily.</text>
</comment>
<organism evidence="14 15">
    <name type="scientific">Pseudothauera rhizosphaerae</name>
    <dbReference type="NCBI Taxonomy" id="2565932"/>
    <lineage>
        <taxon>Bacteria</taxon>
        <taxon>Pseudomonadati</taxon>
        <taxon>Pseudomonadota</taxon>
        <taxon>Betaproteobacteria</taxon>
        <taxon>Rhodocyclales</taxon>
        <taxon>Zoogloeaceae</taxon>
        <taxon>Pseudothauera</taxon>
    </lineage>
</organism>
<comment type="catalytic activity">
    <reaction evidence="9">
        <text>5,6-dihydrouridine(16) in tRNA + NADP(+) = uridine(16) in tRNA + NADPH + H(+)</text>
        <dbReference type="Rhea" id="RHEA:53376"/>
        <dbReference type="Rhea" id="RHEA-COMP:13543"/>
        <dbReference type="Rhea" id="RHEA-COMP:13544"/>
        <dbReference type="ChEBI" id="CHEBI:15378"/>
        <dbReference type="ChEBI" id="CHEBI:57783"/>
        <dbReference type="ChEBI" id="CHEBI:58349"/>
        <dbReference type="ChEBI" id="CHEBI:65315"/>
        <dbReference type="ChEBI" id="CHEBI:74443"/>
    </reaction>
</comment>
<evidence type="ECO:0000313" key="14">
    <source>
        <dbReference type="EMBL" id="THF61047.1"/>
    </source>
</evidence>
<dbReference type="Proteomes" id="UP000307956">
    <property type="component" value="Unassembled WGS sequence"/>
</dbReference>
<feature type="binding site" evidence="9 12">
    <location>
        <position position="65"/>
    </location>
    <ligand>
        <name>FMN</name>
        <dbReference type="ChEBI" id="CHEBI:58210"/>
    </ligand>
</feature>
<feature type="active site" description="Proton donor" evidence="9 11">
    <location>
        <position position="95"/>
    </location>
</feature>
<comment type="caution">
    <text evidence="9">Lacks conserved residue(s) required for the propagation of feature annotation.</text>
</comment>
<keyword evidence="3 9" id="KW-0285">Flavoprotein</keyword>
<evidence type="ECO:0000256" key="5">
    <source>
        <dbReference type="ARBA" id="ARBA00022694"/>
    </source>
</evidence>
<feature type="binding site" evidence="9 12">
    <location>
        <position position="136"/>
    </location>
    <ligand>
        <name>FMN</name>
        <dbReference type="ChEBI" id="CHEBI:58210"/>
    </ligand>
</feature>
<reference evidence="14 15" key="1">
    <citation type="submission" date="2019-04" db="EMBL/GenBank/DDBJ databases">
        <title>Azoarcus rhizosphaerae sp. nov. isolated from rhizosphere of Ficus religiosa.</title>
        <authorList>
            <person name="Lin S.-Y."/>
            <person name="Hameed A."/>
            <person name="Hsu Y.-H."/>
            <person name="Young C.-C."/>
        </authorList>
    </citation>
    <scope>NUCLEOTIDE SEQUENCE [LARGE SCALE GENOMIC DNA]</scope>
    <source>
        <strain evidence="14 15">CC-YHH848</strain>
    </source>
</reference>
<sequence length="314" mass="33586">MLAPMEGVADFVLRDVLTRIGGYDAAVSEFVRVSGSVLPERTYERICPEIGNGSRTAAGTPVAVQLLGSDPALLGENAARLAALSPHGIDLNFGCPARVVNRHGGGAMLLDEPVLLNRIAAAVRRATPAHIPVTAKMRLGVSDPSRALECARALADGGVQALVVHARTKAQGYRAPAHWEWVARIRDGLAVPVVANGEVWSVGDWERCREVGGGRDVMLGRGAVSDPWLALRIRGARNPVPSCEDWLALRPFIAQYWAGVQKRAAPVHACGRLKMWLNMLRRHWGEAEGLYRAVCALGDAGEVSAVLRGHGIAC</sequence>
<evidence type="ECO:0000313" key="15">
    <source>
        <dbReference type="Proteomes" id="UP000307956"/>
    </source>
</evidence>
<feature type="site" description="Interacts with tRNA; defines subfamily-specific binding signature" evidence="9">
    <location>
        <position position="32"/>
    </location>
</feature>
<evidence type="ECO:0000256" key="9">
    <source>
        <dbReference type="HAMAP-Rule" id="MF_02043"/>
    </source>
</evidence>
<feature type="binding site" evidence="9">
    <location>
        <begin position="196"/>
        <end position="198"/>
    </location>
    <ligand>
        <name>FMN</name>
        <dbReference type="ChEBI" id="CHEBI:58210"/>
    </ligand>
</feature>
<keyword evidence="8 9" id="KW-0560">Oxidoreductase</keyword>
<dbReference type="InterPro" id="IPR013785">
    <property type="entry name" value="Aldolase_TIM"/>
</dbReference>
<dbReference type="SUPFAM" id="SSF51395">
    <property type="entry name" value="FMN-linked oxidoreductases"/>
    <property type="match status" value="1"/>
</dbReference>